<proteinExistence type="predicted"/>
<protein>
    <recommendedName>
        <fullName evidence="2">Right handed beta helix domain-containing protein</fullName>
    </recommendedName>
</protein>
<comment type="caution">
    <text evidence="1">The sequence shown here is derived from an EMBL/GenBank/DDBJ whole genome shotgun (WGS) entry which is preliminary data.</text>
</comment>
<dbReference type="AlphaFoldDB" id="A0A644VMS7"/>
<dbReference type="SMART" id="SM00710">
    <property type="entry name" value="PbH1"/>
    <property type="match status" value="6"/>
</dbReference>
<name>A0A644VMS7_9ZZZZ</name>
<accession>A0A644VMS7</accession>
<gene>
    <name evidence="1" type="ORF">SDC9_38807</name>
</gene>
<evidence type="ECO:0008006" key="2">
    <source>
        <dbReference type="Google" id="ProtNLM"/>
    </source>
</evidence>
<organism evidence="1">
    <name type="scientific">bioreactor metagenome</name>
    <dbReference type="NCBI Taxonomy" id="1076179"/>
    <lineage>
        <taxon>unclassified sequences</taxon>
        <taxon>metagenomes</taxon>
        <taxon>ecological metagenomes</taxon>
    </lineage>
</organism>
<sequence length="563" mass="58268">MKKIKLSIGLMLIGTLLMNLHAVNYYVTSTGLASNDGLSWATPMTLNAALAVAQDDDVIHLGAGTYIPADYITGGTLEGDKTFEIKTNVALIGGYPVSPAPGDNPSDANETILSGNETCYHVVAVTAPIAEGKKVTIDNVTITGGNAAATGAALTINTLSFVRVNGSAMIIGGAVVEINNSKIINNKSMLHTPGVYGFSGADLTVNNCLVQNNVGQATAGNGASFWFASSTLRVNNSNIIGNKNSGVGAIQIITSSKGYFYNTTIANNVAGYNSTTSSRNGSGIYVRDGSQVQVVNCTIYGNESNGNGAGIALHTSNITTLPNTLEVISSTITGNKSKLLNPSTAGIFALTAGCTINIHNSIVSGNTALGANNYDAAITSTSVLTPKNTTIGEKIYDGSAVEIVDKTFTVATMLGTLADNGGTAQTCKLLLDSESNPAFTMGMSSAALQLLGGSLTPAVPESVVMYDQLGNQRAGVVMGAWVANGPFSGAIDVVEKQLPLAYADQNGVVVRTKTGDRVVVFNMTGQRVFDVIANSDVMRIDNQLQKGNVYVVNVNGKSSKVLF</sequence>
<dbReference type="EMBL" id="VSSQ01000367">
    <property type="protein sequence ID" value="MPL92694.1"/>
    <property type="molecule type" value="Genomic_DNA"/>
</dbReference>
<evidence type="ECO:0000313" key="1">
    <source>
        <dbReference type="EMBL" id="MPL92694.1"/>
    </source>
</evidence>
<dbReference type="SUPFAM" id="SSF51126">
    <property type="entry name" value="Pectin lyase-like"/>
    <property type="match status" value="1"/>
</dbReference>
<dbReference type="InterPro" id="IPR011050">
    <property type="entry name" value="Pectin_lyase_fold/virulence"/>
</dbReference>
<dbReference type="InterPro" id="IPR006626">
    <property type="entry name" value="PbH1"/>
</dbReference>
<reference evidence="1" key="1">
    <citation type="submission" date="2019-08" db="EMBL/GenBank/DDBJ databases">
        <authorList>
            <person name="Kucharzyk K."/>
            <person name="Murdoch R.W."/>
            <person name="Higgins S."/>
            <person name="Loffler F."/>
        </authorList>
    </citation>
    <scope>NUCLEOTIDE SEQUENCE</scope>
</reference>
<dbReference type="InterPro" id="IPR012334">
    <property type="entry name" value="Pectin_lyas_fold"/>
</dbReference>
<dbReference type="Gene3D" id="2.160.20.10">
    <property type="entry name" value="Single-stranded right-handed beta-helix, Pectin lyase-like"/>
    <property type="match status" value="1"/>
</dbReference>